<name>A0A3S1CFV7_9PROT</name>
<dbReference type="Pfam" id="PF02049">
    <property type="entry name" value="FliE"/>
    <property type="match status" value="1"/>
</dbReference>
<dbReference type="GO" id="GO:0009425">
    <property type="term" value="C:bacterial-type flagellum basal body"/>
    <property type="evidence" value="ECO:0007669"/>
    <property type="project" value="UniProtKB-SubCell"/>
</dbReference>
<reference evidence="5 6" key="1">
    <citation type="submission" date="2018-12" db="EMBL/GenBank/DDBJ databases">
        <authorList>
            <person name="Yang Y."/>
        </authorList>
    </citation>
    <scope>NUCLEOTIDE SEQUENCE [LARGE SCALE GENOMIC DNA]</scope>
    <source>
        <strain evidence="5 6">GSF71</strain>
    </source>
</reference>
<dbReference type="RefSeq" id="WP_127000165.1">
    <property type="nucleotide sequence ID" value="NZ_CP173194.1"/>
</dbReference>
<dbReference type="OrthoDB" id="8481852at2"/>
<proteinExistence type="inferred from homology"/>
<dbReference type="GO" id="GO:0071973">
    <property type="term" value="P:bacterial-type flagellum-dependent cell motility"/>
    <property type="evidence" value="ECO:0007669"/>
    <property type="project" value="InterPro"/>
</dbReference>
<gene>
    <name evidence="4" type="primary">fliE</name>
    <name evidence="5" type="ORF">EJ913_17455</name>
</gene>
<evidence type="ECO:0000313" key="6">
    <source>
        <dbReference type="Proteomes" id="UP000280346"/>
    </source>
</evidence>
<dbReference type="InterPro" id="IPR001624">
    <property type="entry name" value="FliE"/>
</dbReference>
<keyword evidence="6" id="KW-1185">Reference proteome</keyword>
<comment type="caution">
    <text evidence="5">The sequence shown here is derived from an EMBL/GenBank/DDBJ whole genome shotgun (WGS) entry which is preliminary data.</text>
</comment>
<dbReference type="HAMAP" id="MF_00724">
    <property type="entry name" value="FliE"/>
    <property type="match status" value="1"/>
</dbReference>
<protein>
    <recommendedName>
        <fullName evidence="4">Flagellar hook-basal body complex protein FliE</fullName>
    </recommendedName>
</protein>
<comment type="similarity">
    <text evidence="2 4">Belongs to the FliE family.</text>
</comment>
<keyword evidence="5" id="KW-0969">Cilium</keyword>
<sequence length="121" mass="12386">MIDMPIGRVAAAYAANRGAGPLAPGLAESQKAASATAGLFGADATTATAETDFGNVLDKSIAQAVDTLKDSERVSMSAVAGKASAQEVVRSVLAAEMTVQSVVAIRDKMVQAYQEIMRIAV</sequence>
<dbReference type="PANTHER" id="PTHR34653:SF1">
    <property type="entry name" value="FLAGELLAR HOOK-BASAL BODY COMPLEX PROTEIN FLIE"/>
    <property type="match status" value="1"/>
</dbReference>
<dbReference type="EMBL" id="RZIJ01000014">
    <property type="protein sequence ID" value="RUQ68421.1"/>
    <property type="molecule type" value="Genomic_DNA"/>
</dbReference>
<comment type="subcellular location">
    <subcellularLocation>
        <location evidence="1 4">Bacterial flagellum basal body</location>
    </subcellularLocation>
</comment>
<keyword evidence="5" id="KW-0282">Flagellum</keyword>
<evidence type="ECO:0000256" key="2">
    <source>
        <dbReference type="ARBA" id="ARBA00009272"/>
    </source>
</evidence>
<evidence type="ECO:0000256" key="3">
    <source>
        <dbReference type="ARBA" id="ARBA00023143"/>
    </source>
</evidence>
<dbReference type="PANTHER" id="PTHR34653">
    <property type="match status" value="1"/>
</dbReference>
<dbReference type="GO" id="GO:0005198">
    <property type="term" value="F:structural molecule activity"/>
    <property type="evidence" value="ECO:0007669"/>
    <property type="project" value="InterPro"/>
</dbReference>
<organism evidence="5 6">
    <name type="scientific">Azospirillum doebereinerae</name>
    <dbReference type="NCBI Taxonomy" id="92933"/>
    <lineage>
        <taxon>Bacteria</taxon>
        <taxon>Pseudomonadati</taxon>
        <taxon>Pseudomonadota</taxon>
        <taxon>Alphaproteobacteria</taxon>
        <taxon>Rhodospirillales</taxon>
        <taxon>Azospirillaceae</taxon>
        <taxon>Azospirillum</taxon>
    </lineage>
</organism>
<evidence type="ECO:0000256" key="1">
    <source>
        <dbReference type="ARBA" id="ARBA00004117"/>
    </source>
</evidence>
<dbReference type="AlphaFoldDB" id="A0A3S1CFV7"/>
<keyword evidence="5" id="KW-0966">Cell projection</keyword>
<keyword evidence="3 4" id="KW-0975">Bacterial flagellum</keyword>
<dbReference type="Proteomes" id="UP000280346">
    <property type="component" value="Unassembled WGS sequence"/>
</dbReference>
<dbReference type="GO" id="GO:0003774">
    <property type="term" value="F:cytoskeletal motor activity"/>
    <property type="evidence" value="ECO:0007669"/>
    <property type="project" value="InterPro"/>
</dbReference>
<evidence type="ECO:0000256" key="4">
    <source>
        <dbReference type="HAMAP-Rule" id="MF_00724"/>
    </source>
</evidence>
<accession>A0A3S1CFV7</accession>
<evidence type="ECO:0000313" key="5">
    <source>
        <dbReference type="EMBL" id="RUQ68421.1"/>
    </source>
</evidence>